<keyword evidence="2" id="KW-1185">Reference proteome</keyword>
<accession>A0A9D4DPS6</accession>
<evidence type="ECO:0000313" key="2">
    <source>
        <dbReference type="Proteomes" id="UP000828390"/>
    </source>
</evidence>
<reference evidence="1" key="1">
    <citation type="journal article" date="2019" name="bioRxiv">
        <title>The Genome of the Zebra Mussel, Dreissena polymorpha: A Resource for Invasive Species Research.</title>
        <authorList>
            <person name="McCartney M.A."/>
            <person name="Auch B."/>
            <person name="Kono T."/>
            <person name="Mallez S."/>
            <person name="Zhang Y."/>
            <person name="Obille A."/>
            <person name="Becker A."/>
            <person name="Abrahante J.E."/>
            <person name="Garbe J."/>
            <person name="Badalamenti J.P."/>
            <person name="Herman A."/>
            <person name="Mangelson H."/>
            <person name="Liachko I."/>
            <person name="Sullivan S."/>
            <person name="Sone E.D."/>
            <person name="Koren S."/>
            <person name="Silverstein K.A.T."/>
            <person name="Beckman K.B."/>
            <person name="Gohl D.M."/>
        </authorList>
    </citation>
    <scope>NUCLEOTIDE SEQUENCE</scope>
    <source>
        <strain evidence="1">Duluth1</strain>
        <tissue evidence="1">Whole animal</tissue>
    </source>
</reference>
<dbReference type="Proteomes" id="UP000828390">
    <property type="component" value="Unassembled WGS sequence"/>
</dbReference>
<proteinExistence type="predicted"/>
<sequence>MTTFRVGPPSDLEDLESDNHLQSWTTSRVWRPSELDDLQIWTTFRNGPPSELDDLRRWTNFRVGPPSELDHHQPTSD</sequence>
<protein>
    <submittedName>
        <fullName evidence="1">Uncharacterized protein</fullName>
    </submittedName>
</protein>
<dbReference type="EMBL" id="JAIWYP010000010">
    <property type="protein sequence ID" value="KAH3753209.1"/>
    <property type="molecule type" value="Genomic_DNA"/>
</dbReference>
<reference evidence="1" key="2">
    <citation type="submission" date="2020-11" db="EMBL/GenBank/DDBJ databases">
        <authorList>
            <person name="McCartney M.A."/>
            <person name="Auch B."/>
            <person name="Kono T."/>
            <person name="Mallez S."/>
            <person name="Becker A."/>
            <person name="Gohl D.M."/>
            <person name="Silverstein K.A.T."/>
            <person name="Koren S."/>
            <person name="Bechman K.B."/>
            <person name="Herman A."/>
            <person name="Abrahante J.E."/>
            <person name="Garbe J."/>
        </authorList>
    </citation>
    <scope>NUCLEOTIDE SEQUENCE</scope>
    <source>
        <strain evidence="1">Duluth1</strain>
        <tissue evidence="1">Whole animal</tissue>
    </source>
</reference>
<gene>
    <name evidence="1" type="ORF">DPMN_187843</name>
</gene>
<organism evidence="1 2">
    <name type="scientific">Dreissena polymorpha</name>
    <name type="common">Zebra mussel</name>
    <name type="synonym">Mytilus polymorpha</name>
    <dbReference type="NCBI Taxonomy" id="45954"/>
    <lineage>
        <taxon>Eukaryota</taxon>
        <taxon>Metazoa</taxon>
        <taxon>Spiralia</taxon>
        <taxon>Lophotrochozoa</taxon>
        <taxon>Mollusca</taxon>
        <taxon>Bivalvia</taxon>
        <taxon>Autobranchia</taxon>
        <taxon>Heteroconchia</taxon>
        <taxon>Euheterodonta</taxon>
        <taxon>Imparidentia</taxon>
        <taxon>Neoheterodontei</taxon>
        <taxon>Myida</taxon>
        <taxon>Dreissenoidea</taxon>
        <taxon>Dreissenidae</taxon>
        <taxon>Dreissena</taxon>
    </lineage>
</organism>
<dbReference type="AlphaFoldDB" id="A0A9D4DPS6"/>
<evidence type="ECO:0000313" key="1">
    <source>
        <dbReference type="EMBL" id="KAH3753209.1"/>
    </source>
</evidence>
<name>A0A9D4DPS6_DREPO</name>
<comment type="caution">
    <text evidence="1">The sequence shown here is derived from an EMBL/GenBank/DDBJ whole genome shotgun (WGS) entry which is preliminary data.</text>
</comment>